<dbReference type="InterPro" id="IPR036890">
    <property type="entry name" value="HATPase_C_sf"/>
</dbReference>
<dbReference type="GO" id="GO:0016301">
    <property type="term" value="F:kinase activity"/>
    <property type="evidence" value="ECO:0007669"/>
    <property type="project" value="UniProtKB-KW"/>
</dbReference>
<feature type="transmembrane region" description="Helical" evidence="1">
    <location>
        <begin position="30"/>
        <end position="50"/>
    </location>
</feature>
<evidence type="ECO:0000259" key="2">
    <source>
        <dbReference type="Pfam" id="PF02518"/>
    </source>
</evidence>
<keyword evidence="5" id="KW-1185">Reference proteome</keyword>
<keyword evidence="4" id="KW-0808">Transferase</keyword>
<evidence type="ECO:0000313" key="5">
    <source>
        <dbReference type="Proteomes" id="UP001221838"/>
    </source>
</evidence>
<proteinExistence type="predicted"/>
<organism evidence="4 5">
    <name type="scientific">Stigmatella ashevillensis</name>
    <dbReference type="NCBI Taxonomy" id="2995309"/>
    <lineage>
        <taxon>Bacteria</taxon>
        <taxon>Pseudomonadati</taxon>
        <taxon>Myxococcota</taxon>
        <taxon>Myxococcia</taxon>
        <taxon>Myxococcales</taxon>
        <taxon>Cystobacterineae</taxon>
        <taxon>Archangiaceae</taxon>
        <taxon>Stigmatella</taxon>
    </lineage>
</organism>
<dbReference type="PANTHER" id="PTHR34220:SF7">
    <property type="entry name" value="SENSOR HISTIDINE KINASE YPDA"/>
    <property type="match status" value="1"/>
</dbReference>
<feature type="domain" description="Histidine kinase/HSP90-like ATPase" evidence="2">
    <location>
        <begin position="274"/>
        <end position="375"/>
    </location>
</feature>
<dbReference type="InterPro" id="IPR003594">
    <property type="entry name" value="HATPase_dom"/>
</dbReference>
<keyword evidence="1" id="KW-0812">Transmembrane</keyword>
<accession>A0ABT5DH04</accession>
<reference evidence="4 5" key="1">
    <citation type="submission" date="2022-11" db="EMBL/GenBank/DDBJ databases">
        <title>Minimal conservation of predation-associated metabolite biosynthetic gene clusters underscores biosynthetic potential of Myxococcota including descriptions for ten novel species: Archangium lansinium sp. nov., Myxococcus landrumus sp. nov., Nannocystis bai.</title>
        <authorList>
            <person name="Ahearne A."/>
            <person name="Stevens C."/>
            <person name="Dowd S."/>
        </authorList>
    </citation>
    <scope>NUCLEOTIDE SEQUENCE [LARGE SCALE GENOMIC DNA]</scope>
    <source>
        <strain evidence="4 5">NCWAL01</strain>
    </source>
</reference>
<dbReference type="EMBL" id="JAQNDM010000002">
    <property type="protein sequence ID" value="MDC0711646.1"/>
    <property type="molecule type" value="Genomic_DNA"/>
</dbReference>
<dbReference type="Gene3D" id="3.30.565.10">
    <property type="entry name" value="Histidine kinase-like ATPase, C-terminal domain"/>
    <property type="match status" value="1"/>
</dbReference>
<keyword evidence="4" id="KW-0418">Kinase</keyword>
<comment type="caution">
    <text evidence="4">The sequence shown here is derived from an EMBL/GenBank/DDBJ whole genome shotgun (WGS) entry which is preliminary data.</text>
</comment>
<dbReference type="InterPro" id="IPR010559">
    <property type="entry name" value="Sig_transdc_His_kin_internal"/>
</dbReference>
<gene>
    <name evidence="4" type="ORF">POL68_24470</name>
</gene>
<evidence type="ECO:0000313" key="4">
    <source>
        <dbReference type="EMBL" id="MDC0711646.1"/>
    </source>
</evidence>
<evidence type="ECO:0000256" key="1">
    <source>
        <dbReference type="SAM" id="Phobius"/>
    </source>
</evidence>
<feature type="transmembrane region" description="Helical" evidence="1">
    <location>
        <begin position="70"/>
        <end position="89"/>
    </location>
</feature>
<evidence type="ECO:0000259" key="3">
    <source>
        <dbReference type="Pfam" id="PF06580"/>
    </source>
</evidence>
<dbReference type="SUPFAM" id="SSF55874">
    <property type="entry name" value="ATPase domain of HSP90 chaperone/DNA topoisomerase II/histidine kinase"/>
    <property type="match status" value="1"/>
</dbReference>
<feature type="transmembrane region" description="Helical" evidence="1">
    <location>
        <begin position="139"/>
        <end position="158"/>
    </location>
</feature>
<protein>
    <submittedName>
        <fullName evidence="4">Histidine kinase</fullName>
    </submittedName>
</protein>
<name>A0ABT5DH04_9BACT</name>
<dbReference type="RefSeq" id="WP_272141630.1">
    <property type="nucleotide sequence ID" value="NZ_JAQNDM010000002.1"/>
</dbReference>
<dbReference type="Proteomes" id="UP001221838">
    <property type="component" value="Unassembled WGS sequence"/>
</dbReference>
<dbReference type="PANTHER" id="PTHR34220">
    <property type="entry name" value="SENSOR HISTIDINE KINASE YPDA"/>
    <property type="match status" value="1"/>
</dbReference>
<sequence length="383" mass="42735">MRANPETIPSVQTERTAPSAPWWSWRTGGLILAGWTLVGIMGLSYAWTSSQLSGRAPVTLRTVGNSLESVWLWALMTPLIFACCERFPVVRPRWARHLGCHLVLCVALWAVEMGLAWLLQPWIGHPNRPFLLTMAEGALLSIYSYGGMAAIGHALRFYRLYMERRVRTSELETQLVRAQFLALQMQLRPHFLFNALNAITGLIRTGDSKGAVQMTVGLADLLRAVLRGDDSQEVPLHQELDFVARYLRIEQLRFQERLHTEIHVDPSASDALVPHLLLQPLVENAVRHGARAEAQNRVDIHITRESDMLWLRVRDTGLGPNPPGSIAPEPGVPREGGIGLTNTRARLRHLYGDGHRLELLHAEGGGAVAEVAIPYRRAARAVQ</sequence>
<keyword evidence="1" id="KW-1133">Transmembrane helix</keyword>
<feature type="transmembrane region" description="Helical" evidence="1">
    <location>
        <begin position="101"/>
        <end position="119"/>
    </location>
</feature>
<dbReference type="Pfam" id="PF06580">
    <property type="entry name" value="His_kinase"/>
    <property type="match status" value="1"/>
</dbReference>
<dbReference type="Pfam" id="PF02518">
    <property type="entry name" value="HATPase_c"/>
    <property type="match status" value="1"/>
</dbReference>
<feature type="domain" description="Signal transduction histidine kinase internal region" evidence="3">
    <location>
        <begin position="178"/>
        <end position="258"/>
    </location>
</feature>
<keyword evidence="1" id="KW-0472">Membrane</keyword>
<dbReference type="InterPro" id="IPR050640">
    <property type="entry name" value="Bact_2-comp_sensor_kinase"/>
</dbReference>